<comment type="similarity">
    <text evidence="2 9">Belongs to the actin family.</text>
</comment>
<dbReference type="SMART" id="SM00268">
    <property type="entry name" value="ACTIN"/>
    <property type="match status" value="1"/>
</dbReference>
<evidence type="ECO:0000313" key="10">
    <source>
        <dbReference type="EMBL" id="EYU34211.1"/>
    </source>
</evidence>
<comment type="catalytic activity">
    <reaction evidence="8">
        <text>ATP + H2O = ADP + phosphate + H(+)</text>
        <dbReference type="Rhea" id="RHEA:13065"/>
        <dbReference type="ChEBI" id="CHEBI:15377"/>
        <dbReference type="ChEBI" id="CHEBI:15378"/>
        <dbReference type="ChEBI" id="CHEBI:30616"/>
        <dbReference type="ChEBI" id="CHEBI:43474"/>
        <dbReference type="ChEBI" id="CHEBI:456216"/>
    </reaction>
</comment>
<evidence type="ECO:0000256" key="2">
    <source>
        <dbReference type="ARBA" id="ARBA00006752"/>
    </source>
</evidence>
<dbReference type="PRINTS" id="PR00190">
    <property type="entry name" value="ACTIN"/>
</dbReference>
<keyword evidence="7" id="KW-0206">Cytoskeleton</keyword>
<evidence type="ECO:0000256" key="7">
    <source>
        <dbReference type="ARBA" id="ARBA00023212"/>
    </source>
</evidence>
<dbReference type="InterPro" id="IPR004000">
    <property type="entry name" value="Actin"/>
</dbReference>
<dbReference type="PANTHER" id="PTHR11937">
    <property type="entry name" value="ACTIN"/>
    <property type="match status" value="1"/>
</dbReference>
<evidence type="ECO:0008006" key="12">
    <source>
        <dbReference type="Google" id="ProtNLM"/>
    </source>
</evidence>
<dbReference type="InterPro" id="IPR043129">
    <property type="entry name" value="ATPase_NBD"/>
</dbReference>
<dbReference type="GO" id="GO:0016787">
    <property type="term" value="F:hydrolase activity"/>
    <property type="evidence" value="ECO:0007669"/>
    <property type="project" value="UniProtKB-KW"/>
</dbReference>
<keyword evidence="6" id="KW-0067">ATP-binding</keyword>
<keyword evidence="3" id="KW-0963">Cytoplasm</keyword>
<dbReference type="Pfam" id="PF00022">
    <property type="entry name" value="Actin"/>
    <property type="match status" value="1"/>
</dbReference>
<evidence type="ECO:0000313" key="11">
    <source>
        <dbReference type="Proteomes" id="UP000030748"/>
    </source>
</evidence>
<organism evidence="10 11">
    <name type="scientific">Erythranthe guttata</name>
    <name type="common">Yellow monkey flower</name>
    <name type="synonym">Mimulus guttatus</name>
    <dbReference type="NCBI Taxonomy" id="4155"/>
    <lineage>
        <taxon>Eukaryota</taxon>
        <taxon>Viridiplantae</taxon>
        <taxon>Streptophyta</taxon>
        <taxon>Embryophyta</taxon>
        <taxon>Tracheophyta</taxon>
        <taxon>Spermatophyta</taxon>
        <taxon>Magnoliopsida</taxon>
        <taxon>eudicotyledons</taxon>
        <taxon>Gunneridae</taxon>
        <taxon>Pentapetalae</taxon>
        <taxon>asterids</taxon>
        <taxon>lamiids</taxon>
        <taxon>Lamiales</taxon>
        <taxon>Phrymaceae</taxon>
        <taxon>Erythranthe</taxon>
    </lineage>
</organism>
<dbReference type="GO" id="GO:0005524">
    <property type="term" value="F:ATP binding"/>
    <property type="evidence" value="ECO:0007669"/>
    <property type="project" value="UniProtKB-KW"/>
</dbReference>
<dbReference type="SUPFAM" id="SSF53067">
    <property type="entry name" value="Actin-like ATPase domain"/>
    <property type="match status" value="1"/>
</dbReference>
<evidence type="ECO:0000256" key="1">
    <source>
        <dbReference type="ARBA" id="ARBA00004245"/>
    </source>
</evidence>
<accession>A0A022R1S3</accession>
<name>A0A022R1S3_ERYGU</name>
<evidence type="ECO:0000256" key="3">
    <source>
        <dbReference type="ARBA" id="ARBA00022490"/>
    </source>
</evidence>
<keyword evidence="4" id="KW-0547">Nucleotide-binding</keyword>
<reference evidence="10 11" key="1">
    <citation type="journal article" date="2013" name="Proc. Natl. Acad. Sci. U.S.A.">
        <title>Fine-scale variation in meiotic recombination in Mimulus inferred from population shotgun sequencing.</title>
        <authorList>
            <person name="Hellsten U."/>
            <person name="Wright K.M."/>
            <person name="Jenkins J."/>
            <person name="Shu S."/>
            <person name="Yuan Y."/>
            <person name="Wessler S.R."/>
            <person name="Schmutz J."/>
            <person name="Willis J.H."/>
            <person name="Rokhsar D.S."/>
        </authorList>
    </citation>
    <scope>NUCLEOTIDE SEQUENCE [LARGE SCALE GENOMIC DNA]</scope>
    <source>
        <strain evidence="11">cv. DUN x IM62</strain>
    </source>
</reference>
<keyword evidence="11" id="KW-1185">Reference proteome</keyword>
<dbReference type="Proteomes" id="UP000030748">
    <property type="component" value="Unassembled WGS sequence"/>
</dbReference>
<dbReference type="FunFam" id="3.30.420.40:FF:000218">
    <property type="entry name" value="actin, alpha sarcomeric/skeletal-like"/>
    <property type="match status" value="1"/>
</dbReference>
<protein>
    <recommendedName>
        <fullName evidence="12">Actin</fullName>
    </recommendedName>
</protein>
<comment type="subcellular location">
    <subcellularLocation>
        <location evidence="1">Cytoplasm</location>
        <location evidence="1">Cytoskeleton</location>
    </subcellularLocation>
</comment>
<dbReference type="EMBL" id="KI630716">
    <property type="protein sequence ID" value="EYU34211.1"/>
    <property type="molecule type" value="Genomic_DNA"/>
</dbReference>
<gene>
    <name evidence="10" type="ORF">MIMGU_mgv11b016063mg</name>
</gene>
<keyword evidence="5" id="KW-0378">Hydrolase</keyword>
<evidence type="ECO:0000256" key="9">
    <source>
        <dbReference type="RuleBase" id="RU000487"/>
    </source>
</evidence>
<evidence type="ECO:0000256" key="6">
    <source>
        <dbReference type="ARBA" id="ARBA00022840"/>
    </source>
</evidence>
<evidence type="ECO:0000256" key="4">
    <source>
        <dbReference type="ARBA" id="ARBA00022741"/>
    </source>
</evidence>
<proteinExistence type="inferred from homology"/>
<dbReference type="GO" id="GO:0015629">
    <property type="term" value="C:actin cytoskeleton"/>
    <property type="evidence" value="ECO:0000318"/>
    <property type="project" value="GO_Central"/>
</dbReference>
<evidence type="ECO:0000256" key="8">
    <source>
        <dbReference type="ARBA" id="ARBA00049360"/>
    </source>
</evidence>
<evidence type="ECO:0000256" key="5">
    <source>
        <dbReference type="ARBA" id="ARBA00022801"/>
    </source>
</evidence>
<sequence>MADGEDDINQSPLVIDNGTHMMKVIFIVLPKYSSNILQRVYIIDRVVLDLGDGVTNVVPVYEGQTLTEAIVPLDFAGRDITNYLVKLLADERRYMFTTSAEREIVDDIKEKIAYVALDFEEESETANYNSPSFVEKSYELPDGQVITVGPERFRCAEVLFKPSLIGVEASGIHEAVYGSIMKCDVDKRKDLYENVVLSGGSTMFSGIADRLDKEITGLAPGGTRITVVAPPERKYNIWITKGEYEESGYEIVHRKCSTNVFA</sequence>
<dbReference type="FunFam" id="3.90.640.10:FF:000047">
    <property type="entry name" value="Actin, alpha skeletal muscle"/>
    <property type="match status" value="1"/>
</dbReference>
<dbReference type="AlphaFoldDB" id="A0A022R1S3"/>
<dbReference type="PROSITE" id="PS00432">
    <property type="entry name" value="ACTINS_2"/>
    <property type="match status" value="1"/>
</dbReference>
<dbReference type="InterPro" id="IPR004001">
    <property type="entry name" value="Actin_CS"/>
</dbReference>
<dbReference type="Gene3D" id="3.30.420.40">
    <property type="match status" value="1"/>
</dbReference>
<dbReference type="STRING" id="4155.A0A022R1S3"/>
<dbReference type="Gene3D" id="3.90.640.10">
    <property type="entry name" value="Actin, Chain A, domain 4"/>
    <property type="match status" value="1"/>
</dbReference>
<dbReference type="eggNOG" id="KOG0676">
    <property type="taxonomic scope" value="Eukaryota"/>
</dbReference>